<evidence type="ECO:0000313" key="3">
    <source>
        <dbReference type="Proteomes" id="UP000887577"/>
    </source>
</evidence>
<dbReference type="InterPro" id="IPR037667">
    <property type="entry name" value="FMC1_homologue"/>
</dbReference>
<accession>A0A914YAN7</accession>
<keyword evidence="3" id="KW-1185">Reference proteome</keyword>
<evidence type="ECO:0000256" key="2">
    <source>
        <dbReference type="ARBA" id="ARBA00013846"/>
    </source>
</evidence>
<dbReference type="Proteomes" id="UP000887577">
    <property type="component" value="Unplaced"/>
</dbReference>
<dbReference type="WBParaSite" id="PSU_v2.g1727.t1">
    <property type="protein sequence ID" value="PSU_v2.g1727.t1"/>
    <property type="gene ID" value="PSU_v2.g1727"/>
</dbReference>
<protein>
    <recommendedName>
        <fullName evidence="2">Protein FMC1 homolog</fullName>
    </recommendedName>
</protein>
<comment type="similarity">
    <text evidence="1">Belongs to the FMC1 family.</text>
</comment>
<dbReference type="PANTHER" id="PTHR31716">
    <property type="entry name" value="PROTEIN FMC1 HOMOLOG"/>
    <property type="match status" value="1"/>
</dbReference>
<dbReference type="GO" id="GO:0005739">
    <property type="term" value="C:mitochondrion"/>
    <property type="evidence" value="ECO:0007669"/>
    <property type="project" value="TreeGrafter"/>
</dbReference>
<proteinExistence type="inferred from homology"/>
<evidence type="ECO:0000256" key="1">
    <source>
        <dbReference type="ARBA" id="ARBA00009058"/>
    </source>
</evidence>
<sequence>MASLERSKAAINSFRRIVSELKKAKGSLSRDSPEFRFIMDQMRNHRVTQKMNCKSPNEMEHLADTYATYLNSTRFLAELQERYRGGERSVSESANLVGLQLPKEACESETMEKFKATYSKPKDT</sequence>
<dbReference type="Pfam" id="PF13233">
    <property type="entry name" value="Complex1_LYR_2"/>
    <property type="match status" value="1"/>
</dbReference>
<organism evidence="3 4">
    <name type="scientific">Panagrolaimus superbus</name>
    <dbReference type="NCBI Taxonomy" id="310955"/>
    <lineage>
        <taxon>Eukaryota</taxon>
        <taxon>Metazoa</taxon>
        <taxon>Ecdysozoa</taxon>
        <taxon>Nematoda</taxon>
        <taxon>Chromadorea</taxon>
        <taxon>Rhabditida</taxon>
        <taxon>Tylenchina</taxon>
        <taxon>Panagrolaimomorpha</taxon>
        <taxon>Panagrolaimoidea</taxon>
        <taxon>Panagrolaimidae</taxon>
        <taxon>Panagrolaimus</taxon>
    </lineage>
</organism>
<reference evidence="4" key="1">
    <citation type="submission" date="2022-11" db="UniProtKB">
        <authorList>
            <consortium name="WormBaseParasite"/>
        </authorList>
    </citation>
    <scope>IDENTIFICATION</scope>
</reference>
<name>A0A914YAN7_9BILA</name>
<dbReference type="AlphaFoldDB" id="A0A914YAN7"/>
<dbReference type="PANTHER" id="PTHR31716:SF1">
    <property type="entry name" value="PROTEIN FMC1 HOMOLOG"/>
    <property type="match status" value="1"/>
</dbReference>
<evidence type="ECO:0000313" key="4">
    <source>
        <dbReference type="WBParaSite" id="PSU_v2.g1727.t1"/>
    </source>
</evidence>